<keyword evidence="2" id="KW-1185">Reference proteome</keyword>
<accession>A0A0H3KLX0</accession>
<dbReference type="HOGENOM" id="CLU_055602_2_0_4"/>
<dbReference type="KEGG" id="bmj:BMULJ_02619"/>
<dbReference type="EMBL" id="AP009385">
    <property type="protein sequence ID" value="BAG44509.1"/>
    <property type="molecule type" value="Genomic_DNA"/>
</dbReference>
<name>A0A0H3KLX0_BURM1</name>
<sequence length="371" mass="40675">MTKDELAAWANDPKRRDTLPYGLFEPPYQKGIVGAAFVVRGVLYFRNGYTDAKRKALVRCYDRYLDAITKYEVALAKAEGRDEPKSGPMRWFYAEGEAPVAFDKSPGFPDLAKRLPSNAALVSTTTSADHKLATGFYDFSVFCLEDWEAKFGRSLDVMSFTVPRSFLQLAPGAFERLFAEFADGLRPVHGHGGYAVNLPPMGRDPNEASEYFWARQYGAGLDVGSPRRTCVRDLTDKLKTVDWLTAIDSDLVRAVGGADALMLPPDWYRKTPFGDGGLIIQAGTEPQTGVAMGAGQPPALPAAYVLLNKALHAIVADTIDSLQDGTVSSTAPLLSTTVASEAWLRRFNVPDDELPGYWIELHKTAKLPAVQ</sequence>
<protein>
    <submittedName>
        <fullName evidence="1">Bacteriophage gp31 protein</fullName>
    </submittedName>
</protein>
<evidence type="ECO:0000313" key="1">
    <source>
        <dbReference type="EMBL" id="BAG44509.1"/>
    </source>
</evidence>
<dbReference type="KEGG" id="bmu:Bmul_0642"/>
<gene>
    <name evidence="1" type="ordered locus">BMULJ_02619</name>
</gene>
<dbReference type="AlphaFoldDB" id="A0A0H3KLX0"/>
<evidence type="ECO:0000313" key="2">
    <source>
        <dbReference type="Proteomes" id="UP000008815"/>
    </source>
</evidence>
<reference evidence="1 2" key="1">
    <citation type="submission" date="2007-04" db="EMBL/GenBank/DDBJ databases">
        <title>Complete genome sequence of Burkholderia multivorans ATCC 17616.</title>
        <authorList>
            <person name="Ohtsubo Y."/>
            <person name="Yamashita A."/>
            <person name="Kurokawa K."/>
            <person name="Takami H."/>
            <person name="Yuhara S."/>
            <person name="Nishiyama E."/>
            <person name="Endo R."/>
            <person name="Miyazaki R."/>
            <person name="Ono A."/>
            <person name="Yano K."/>
            <person name="Ito M."/>
            <person name="Sota M."/>
            <person name="Yuji N."/>
            <person name="Hattori M."/>
            <person name="Tsuda M."/>
        </authorList>
    </citation>
    <scope>NUCLEOTIDE SEQUENCE [LARGE SCALE GENOMIC DNA]</scope>
    <source>
        <strain evidence="2">ATCC 17616 / 249</strain>
    </source>
</reference>
<organism evidence="1 2">
    <name type="scientific">Burkholderia multivorans (strain ATCC 17616 / 249)</name>
    <dbReference type="NCBI Taxonomy" id="395019"/>
    <lineage>
        <taxon>Bacteria</taxon>
        <taxon>Pseudomonadati</taxon>
        <taxon>Pseudomonadota</taxon>
        <taxon>Betaproteobacteria</taxon>
        <taxon>Burkholderiales</taxon>
        <taxon>Burkholderiaceae</taxon>
        <taxon>Burkholderia</taxon>
        <taxon>Burkholderia cepacia complex</taxon>
    </lineage>
</organism>
<dbReference type="RefSeq" id="WP_012212777.1">
    <property type="nucleotide sequence ID" value="NC_010084.1"/>
</dbReference>
<proteinExistence type="predicted"/>
<dbReference type="Pfam" id="PF11876">
    <property type="entry name" value="TsiV"/>
    <property type="match status" value="1"/>
</dbReference>
<dbReference type="InterPro" id="IPR021815">
    <property type="entry name" value="TsiV"/>
</dbReference>
<dbReference type="Proteomes" id="UP000008815">
    <property type="component" value="Chromosome 1"/>
</dbReference>
<dbReference type="eggNOG" id="ENOG503296Y">
    <property type="taxonomic scope" value="Bacteria"/>
</dbReference>
<dbReference type="STRING" id="395019.BMULJ_02619"/>